<keyword evidence="5" id="KW-0863">Zinc-finger</keyword>
<evidence type="ECO:0000256" key="4">
    <source>
        <dbReference type="ARBA" id="ARBA00022723"/>
    </source>
</evidence>
<comment type="catalytic activity">
    <reaction evidence="1">
        <text>S-ubiquitinyl-[E2 ubiquitin-conjugating enzyme]-L-cysteine + [acceptor protein]-L-lysine = [E2 ubiquitin-conjugating enzyme]-L-cysteine + N(6)-ubiquitinyl-[acceptor protein]-L-lysine.</text>
        <dbReference type="EC" id="2.3.2.27"/>
    </reaction>
</comment>
<evidence type="ECO:0000256" key="6">
    <source>
        <dbReference type="ARBA" id="ARBA00022786"/>
    </source>
</evidence>
<keyword evidence="6" id="KW-0833">Ubl conjugation pathway</keyword>
<evidence type="ECO:0000256" key="7">
    <source>
        <dbReference type="ARBA" id="ARBA00022833"/>
    </source>
</evidence>
<protein>
    <recommendedName>
        <fullName evidence="2">RING-type E3 ubiquitin transferase</fullName>
        <ecNumber evidence="2">2.3.2.27</ecNumber>
    </recommendedName>
</protein>
<keyword evidence="10" id="KW-1185">Reference proteome</keyword>
<sequence>MDEAMGRRTVSGLLVTKGGSILVFREESPRHKDTACCTRLGCSSKLFPNKDRKVRKTSKETEAPQRSQVLRKSNRMSPQGSISYDRSTGRNAGSTYGETDNVPRRRENAGRDLLARLKERVNSSRKRSLSGGSSPFLSAANTSNSGSLSSSRSISRSVCQPASRMRKNEGRIAEAARIHRPRDSSGSSRGDVLTRNCNQDPSGRFLSRSLFRHRNGHQRSPISSLEDSLDDSNEYWRFDIDESEEVEDYYVFNDRHRGMRMDIDDMSYEELLALGERIGTVSTGLSDGALSDCLKRSLYVPTDLTSHEDGDLKCIICQSIFLVWRWPRWHASITTMSLASNNGLGKRTGARFVNPSLLLSAHSVLTETNKHIDSLYLHRTTLHFVLE</sequence>
<dbReference type="EC" id="2.3.2.27" evidence="2"/>
<dbReference type="GO" id="GO:0061630">
    <property type="term" value="F:ubiquitin protein ligase activity"/>
    <property type="evidence" value="ECO:0007669"/>
    <property type="project" value="UniProtKB-EC"/>
</dbReference>
<dbReference type="PANTHER" id="PTHR22937">
    <property type="entry name" value="E3 UBIQUITIN-PROTEIN LIGASE RNF165"/>
    <property type="match status" value="1"/>
</dbReference>
<dbReference type="AlphaFoldDB" id="A0ABC9BMS6"/>
<feature type="compositionally biased region" description="Polar residues" evidence="8">
    <location>
        <begin position="64"/>
        <end position="98"/>
    </location>
</feature>
<evidence type="ECO:0000256" key="3">
    <source>
        <dbReference type="ARBA" id="ARBA00022679"/>
    </source>
</evidence>
<evidence type="ECO:0000256" key="5">
    <source>
        <dbReference type="ARBA" id="ARBA00022771"/>
    </source>
</evidence>
<evidence type="ECO:0000256" key="8">
    <source>
        <dbReference type="SAM" id="MobiDB-lite"/>
    </source>
</evidence>
<keyword evidence="4" id="KW-0479">Metal-binding</keyword>
<dbReference type="GO" id="GO:0008270">
    <property type="term" value="F:zinc ion binding"/>
    <property type="evidence" value="ECO:0007669"/>
    <property type="project" value="UniProtKB-KW"/>
</dbReference>
<keyword evidence="7" id="KW-0862">Zinc</keyword>
<reference evidence="9" key="1">
    <citation type="submission" date="2024-10" db="EMBL/GenBank/DDBJ databases">
        <authorList>
            <person name="Ryan C."/>
        </authorList>
    </citation>
    <scope>NUCLEOTIDE SEQUENCE [LARGE SCALE GENOMIC DNA]</scope>
</reference>
<evidence type="ECO:0000256" key="1">
    <source>
        <dbReference type="ARBA" id="ARBA00000900"/>
    </source>
</evidence>
<gene>
    <name evidence="9" type="ORF">URODEC1_LOCUS66256</name>
</gene>
<dbReference type="InterPro" id="IPR045191">
    <property type="entry name" value="MBR1/2-like"/>
</dbReference>
<accession>A0ABC9BMS6</accession>
<proteinExistence type="predicted"/>
<dbReference type="PANTHER" id="PTHR22937:SF161">
    <property type="entry name" value="RING-TYPE E3 UBIQUITIN TRANSFERASE"/>
    <property type="match status" value="1"/>
</dbReference>
<evidence type="ECO:0000313" key="10">
    <source>
        <dbReference type="Proteomes" id="UP001497457"/>
    </source>
</evidence>
<feature type="compositionally biased region" description="Low complexity" evidence="8">
    <location>
        <begin position="129"/>
        <end position="157"/>
    </location>
</feature>
<dbReference type="EMBL" id="OZ075136">
    <property type="protein sequence ID" value="CAL5003117.1"/>
    <property type="molecule type" value="Genomic_DNA"/>
</dbReference>
<dbReference type="Proteomes" id="UP001497457">
    <property type="component" value="Chromosome 26rd"/>
</dbReference>
<name>A0ABC9BMS6_9POAL</name>
<evidence type="ECO:0000313" key="9">
    <source>
        <dbReference type="EMBL" id="CAL5003117.1"/>
    </source>
</evidence>
<keyword evidence="3" id="KW-0808">Transferase</keyword>
<organism evidence="9 10">
    <name type="scientific">Urochloa decumbens</name>
    <dbReference type="NCBI Taxonomy" id="240449"/>
    <lineage>
        <taxon>Eukaryota</taxon>
        <taxon>Viridiplantae</taxon>
        <taxon>Streptophyta</taxon>
        <taxon>Embryophyta</taxon>
        <taxon>Tracheophyta</taxon>
        <taxon>Spermatophyta</taxon>
        <taxon>Magnoliopsida</taxon>
        <taxon>Liliopsida</taxon>
        <taxon>Poales</taxon>
        <taxon>Poaceae</taxon>
        <taxon>PACMAD clade</taxon>
        <taxon>Panicoideae</taxon>
        <taxon>Panicodae</taxon>
        <taxon>Paniceae</taxon>
        <taxon>Melinidinae</taxon>
        <taxon>Urochloa</taxon>
    </lineage>
</organism>
<feature type="compositionally biased region" description="Basic and acidic residues" evidence="8">
    <location>
        <begin position="101"/>
        <end position="122"/>
    </location>
</feature>
<feature type="compositionally biased region" description="Basic and acidic residues" evidence="8">
    <location>
        <begin position="166"/>
        <end position="183"/>
    </location>
</feature>
<feature type="region of interest" description="Disordered" evidence="8">
    <location>
        <begin position="51"/>
        <end position="200"/>
    </location>
</feature>
<evidence type="ECO:0000256" key="2">
    <source>
        <dbReference type="ARBA" id="ARBA00012483"/>
    </source>
</evidence>